<gene>
    <name evidence="2" type="ORF">E3O19_04875</name>
</gene>
<dbReference type="Proteomes" id="UP000298412">
    <property type="component" value="Unassembled WGS sequence"/>
</dbReference>
<evidence type="ECO:0000313" key="2">
    <source>
        <dbReference type="EMBL" id="TFC18153.1"/>
    </source>
</evidence>
<dbReference type="EMBL" id="SOFP01000023">
    <property type="protein sequence ID" value="TFC18153.1"/>
    <property type="molecule type" value="Genomic_DNA"/>
</dbReference>
<evidence type="ECO:0000313" key="3">
    <source>
        <dbReference type="Proteomes" id="UP000298412"/>
    </source>
</evidence>
<feature type="transmembrane region" description="Helical" evidence="1">
    <location>
        <begin position="55"/>
        <end position="77"/>
    </location>
</feature>
<feature type="transmembrane region" description="Helical" evidence="1">
    <location>
        <begin position="84"/>
        <end position="102"/>
    </location>
</feature>
<feature type="transmembrane region" description="Helical" evidence="1">
    <location>
        <begin position="153"/>
        <end position="173"/>
    </location>
</feature>
<sequence length="214" mass="20953">MSAIWVFVCMAVAAAAAGLAAFCALAALRTPGRSVAAAPAMVVMAASTVDMVLPNVHLLSPLVWVAVLVGAALLALLDRRRRVAAAHHSAALLLMAVMWAGMLSGPTPGGGPGGSAGAVASASGRSAAGAAVAGAGAAGHSGHGLAWTGSGVLLGWLVVAASVALAAGAVRAAKRRTGWRGGDVTDRLEATQHVSMALAMIAMAAGMLLPLPWS</sequence>
<accession>A0A4R8WVF7</accession>
<keyword evidence="3" id="KW-1185">Reference proteome</keyword>
<evidence type="ECO:0000256" key="1">
    <source>
        <dbReference type="SAM" id="Phobius"/>
    </source>
</evidence>
<dbReference type="AlphaFoldDB" id="A0A4R8WVF7"/>
<comment type="caution">
    <text evidence="2">The sequence shown here is derived from an EMBL/GenBank/DDBJ whole genome shotgun (WGS) entry which is preliminary data.</text>
</comment>
<evidence type="ECO:0008006" key="4">
    <source>
        <dbReference type="Google" id="ProtNLM"/>
    </source>
</evidence>
<keyword evidence="1" id="KW-0812">Transmembrane</keyword>
<keyword evidence="1" id="KW-1133">Transmembrane helix</keyword>
<name>A0A4R8WVF7_9MICO</name>
<keyword evidence="1" id="KW-0472">Membrane</keyword>
<proteinExistence type="predicted"/>
<protein>
    <recommendedName>
        <fullName evidence="4">DUF5134 domain-containing protein</fullName>
    </recommendedName>
</protein>
<organism evidence="2 3">
    <name type="scientific">Cryobacterium algoritolerans</name>
    <dbReference type="NCBI Taxonomy" id="1259184"/>
    <lineage>
        <taxon>Bacteria</taxon>
        <taxon>Bacillati</taxon>
        <taxon>Actinomycetota</taxon>
        <taxon>Actinomycetes</taxon>
        <taxon>Micrococcales</taxon>
        <taxon>Microbacteriaceae</taxon>
        <taxon>Cryobacterium</taxon>
    </lineage>
</organism>
<feature type="transmembrane region" description="Helical" evidence="1">
    <location>
        <begin position="194"/>
        <end position="213"/>
    </location>
</feature>
<dbReference type="RefSeq" id="WP_134565746.1">
    <property type="nucleotide sequence ID" value="NZ_SOFP01000023.1"/>
</dbReference>
<reference evidence="2 3" key="1">
    <citation type="submission" date="2019-03" db="EMBL/GenBank/DDBJ databases">
        <title>Genomics of glacier-inhabiting Cryobacterium strains.</title>
        <authorList>
            <person name="Liu Q."/>
            <person name="Xin Y.-H."/>
        </authorList>
    </citation>
    <scope>NUCLEOTIDE SEQUENCE [LARGE SCALE GENOMIC DNA]</scope>
    <source>
        <strain evidence="2 3">MDT1-3</strain>
    </source>
</reference>